<dbReference type="InterPro" id="IPR001763">
    <property type="entry name" value="Rhodanese-like_dom"/>
</dbReference>
<dbReference type="Gene3D" id="3.40.250.10">
    <property type="entry name" value="Rhodanese-like domain"/>
    <property type="match status" value="1"/>
</dbReference>
<dbReference type="EMBL" id="DSOV01000033">
    <property type="protein sequence ID" value="HEN42192.1"/>
    <property type="molecule type" value="Genomic_DNA"/>
</dbReference>
<keyword evidence="1" id="KW-0472">Membrane</keyword>
<evidence type="ECO:0000259" key="2">
    <source>
        <dbReference type="PROSITE" id="PS50206"/>
    </source>
</evidence>
<feature type="transmembrane region" description="Helical" evidence="1">
    <location>
        <begin position="7"/>
        <end position="26"/>
    </location>
</feature>
<dbReference type="PANTHER" id="PTHR43031">
    <property type="entry name" value="FAD-DEPENDENT OXIDOREDUCTASE"/>
    <property type="match status" value="1"/>
</dbReference>
<dbReference type="CDD" id="cd00158">
    <property type="entry name" value="RHOD"/>
    <property type="match status" value="1"/>
</dbReference>
<reference evidence="3" key="1">
    <citation type="journal article" date="2020" name="mSystems">
        <title>Genome- and Community-Level Interaction Insights into Carbon Utilization and Element Cycling Functions of Hydrothermarchaeota in Hydrothermal Sediment.</title>
        <authorList>
            <person name="Zhou Z."/>
            <person name="Liu Y."/>
            <person name="Xu W."/>
            <person name="Pan J."/>
            <person name="Luo Z.H."/>
            <person name="Li M."/>
        </authorList>
    </citation>
    <scope>NUCLEOTIDE SEQUENCE [LARGE SCALE GENOMIC DNA]</scope>
    <source>
        <strain evidence="3">SpSt-349</strain>
    </source>
</reference>
<dbReference type="SUPFAM" id="SSF52821">
    <property type="entry name" value="Rhodanese/Cell cycle control phosphatase"/>
    <property type="match status" value="1"/>
</dbReference>
<evidence type="ECO:0000313" key="3">
    <source>
        <dbReference type="EMBL" id="HEN42192.1"/>
    </source>
</evidence>
<dbReference type="SMART" id="SM00450">
    <property type="entry name" value="RHOD"/>
    <property type="match status" value="1"/>
</dbReference>
<organism evidence="3">
    <name type="scientific">Geobacter metallireducens</name>
    <dbReference type="NCBI Taxonomy" id="28232"/>
    <lineage>
        <taxon>Bacteria</taxon>
        <taxon>Pseudomonadati</taxon>
        <taxon>Thermodesulfobacteriota</taxon>
        <taxon>Desulfuromonadia</taxon>
        <taxon>Geobacterales</taxon>
        <taxon>Geobacteraceae</taxon>
        <taxon>Geobacter</taxon>
    </lineage>
</organism>
<name>A0A831XEE5_GEOME</name>
<feature type="domain" description="Rhodanese" evidence="2">
    <location>
        <begin position="72"/>
        <end position="166"/>
    </location>
</feature>
<dbReference type="Pfam" id="PF00581">
    <property type="entry name" value="Rhodanese"/>
    <property type="match status" value="1"/>
</dbReference>
<dbReference type="PANTHER" id="PTHR43031:SF18">
    <property type="entry name" value="RHODANESE-RELATED SULFURTRANSFERASES"/>
    <property type="match status" value="1"/>
</dbReference>
<gene>
    <name evidence="3" type="ORF">ENQ87_07420</name>
</gene>
<comment type="caution">
    <text evidence="3">The sequence shown here is derived from an EMBL/GenBank/DDBJ whole genome shotgun (WGS) entry which is preliminary data.</text>
</comment>
<evidence type="ECO:0000256" key="1">
    <source>
        <dbReference type="SAM" id="Phobius"/>
    </source>
</evidence>
<accession>A0A831XEE5</accession>
<protein>
    <submittedName>
        <fullName evidence="3">Rhodanese-like domain-containing protein</fullName>
    </submittedName>
</protein>
<sequence length="169" mass="18022">MKSDVKRLAAEMAVIVLMAAMIGIAWNHRLLLEVFRGQGGQTPPAAAAAPSTPAAAATPLPLGLMQVKELFDTGEAVIIDARDRETFRKGHIRGAVSLPVGDSDGLIPPFAERTPREKLLVVYCGGYDCHDSKLLGEKLLGAGFGQVFVYEGGFPEWRDAGHPVAQGDQ</sequence>
<keyword evidence="1" id="KW-0812">Transmembrane</keyword>
<proteinExistence type="predicted"/>
<dbReference type="PROSITE" id="PS50206">
    <property type="entry name" value="RHODANESE_3"/>
    <property type="match status" value="1"/>
</dbReference>
<dbReference type="AlphaFoldDB" id="A0A831XEE5"/>
<keyword evidence="1" id="KW-1133">Transmembrane helix</keyword>
<dbReference type="InterPro" id="IPR050229">
    <property type="entry name" value="GlpE_sulfurtransferase"/>
</dbReference>
<dbReference type="InterPro" id="IPR036873">
    <property type="entry name" value="Rhodanese-like_dom_sf"/>
</dbReference>